<dbReference type="PANTHER" id="PTHR11532:SF62">
    <property type="entry name" value="CARBOXYPEPTIDASE D"/>
    <property type="match status" value="1"/>
</dbReference>
<comment type="cofactor">
    <cofactor evidence="1">
        <name>Zn(2+)</name>
        <dbReference type="ChEBI" id="CHEBI:29105"/>
    </cofactor>
</comment>
<dbReference type="GO" id="GO:0008270">
    <property type="term" value="F:zinc ion binding"/>
    <property type="evidence" value="ECO:0007669"/>
    <property type="project" value="InterPro"/>
</dbReference>
<dbReference type="PANTHER" id="PTHR11532">
    <property type="entry name" value="PROTEASE M14 CARBOXYPEPTIDASE"/>
    <property type="match status" value="1"/>
</dbReference>
<accession>A0A8S3ABH2</accession>
<evidence type="ECO:0000256" key="1">
    <source>
        <dbReference type="ARBA" id="ARBA00001947"/>
    </source>
</evidence>
<dbReference type="PROSITE" id="PS00133">
    <property type="entry name" value="CARBOXYPEPT_ZN_2"/>
    <property type="match status" value="1"/>
</dbReference>
<dbReference type="Gene3D" id="3.40.630.10">
    <property type="entry name" value="Zn peptidases"/>
    <property type="match status" value="1"/>
</dbReference>
<reference evidence="8" key="1">
    <citation type="submission" date="2021-02" db="EMBL/GenBank/DDBJ databases">
        <authorList>
            <person name="Nowell W R."/>
        </authorList>
    </citation>
    <scope>NUCLEOTIDE SEQUENCE</scope>
</reference>
<dbReference type="InterPro" id="IPR050753">
    <property type="entry name" value="Peptidase_M14_domain"/>
</dbReference>
<dbReference type="GO" id="GO:0005615">
    <property type="term" value="C:extracellular space"/>
    <property type="evidence" value="ECO:0007669"/>
    <property type="project" value="TreeGrafter"/>
</dbReference>
<dbReference type="GO" id="GO:0004181">
    <property type="term" value="F:metallocarboxypeptidase activity"/>
    <property type="evidence" value="ECO:0007669"/>
    <property type="project" value="InterPro"/>
</dbReference>
<proteinExistence type="inferred from homology"/>
<dbReference type="GO" id="GO:0016485">
    <property type="term" value="P:protein processing"/>
    <property type="evidence" value="ECO:0007669"/>
    <property type="project" value="TreeGrafter"/>
</dbReference>
<organism evidence="8 9">
    <name type="scientific">Didymodactylos carnosus</name>
    <dbReference type="NCBI Taxonomy" id="1234261"/>
    <lineage>
        <taxon>Eukaryota</taxon>
        <taxon>Metazoa</taxon>
        <taxon>Spiralia</taxon>
        <taxon>Gnathifera</taxon>
        <taxon>Rotifera</taxon>
        <taxon>Eurotatoria</taxon>
        <taxon>Bdelloidea</taxon>
        <taxon>Philodinida</taxon>
        <taxon>Philodinidae</taxon>
        <taxon>Didymodactylos</taxon>
    </lineage>
</organism>
<evidence type="ECO:0000313" key="9">
    <source>
        <dbReference type="Proteomes" id="UP000681722"/>
    </source>
</evidence>
<keyword evidence="3" id="KW-0121">Carboxypeptidase</keyword>
<dbReference type="InterPro" id="IPR057247">
    <property type="entry name" value="CARBOXYPEPT_ZN_2"/>
</dbReference>
<evidence type="ECO:0000256" key="4">
    <source>
        <dbReference type="ARBA" id="ARBA00022723"/>
    </source>
</evidence>
<dbReference type="Proteomes" id="UP000681722">
    <property type="component" value="Unassembled WGS sequence"/>
</dbReference>
<gene>
    <name evidence="8" type="ORF">SRO942_LOCUS51490</name>
</gene>
<dbReference type="PROSITE" id="PS52035">
    <property type="entry name" value="PEPTIDASE_M14"/>
    <property type="match status" value="1"/>
</dbReference>
<evidence type="ECO:0000259" key="7">
    <source>
        <dbReference type="PROSITE" id="PS52035"/>
    </source>
</evidence>
<feature type="domain" description="Peptidase M14" evidence="7">
    <location>
        <begin position="1"/>
        <end position="109"/>
    </location>
</feature>
<evidence type="ECO:0000256" key="5">
    <source>
        <dbReference type="ARBA" id="ARBA00022833"/>
    </source>
</evidence>
<keyword evidence="4" id="KW-0479">Metal-binding</keyword>
<feature type="non-terminal residue" evidence="8">
    <location>
        <position position="109"/>
    </location>
</feature>
<dbReference type="OrthoDB" id="10249045at2759"/>
<feature type="non-terminal residue" evidence="8">
    <location>
        <position position="1"/>
    </location>
</feature>
<comment type="caution">
    <text evidence="6">Lacks conserved residue(s) required for the propagation of feature annotation.</text>
</comment>
<evidence type="ECO:0000313" key="8">
    <source>
        <dbReference type="EMBL" id="CAF4705877.1"/>
    </source>
</evidence>
<sequence length="109" mass="12304">DKGRDNANNIDLNRDFPSVNLTANNQKLNSAIIDNKQIPNRFNNLNSKHLEPEVRAVMHWSIVYPFVLSANLHGGAIVANYPYDINLENKDGIYSETADDSTFQMLART</sequence>
<dbReference type="Pfam" id="PF00246">
    <property type="entry name" value="Peptidase_M14"/>
    <property type="match status" value="1"/>
</dbReference>
<dbReference type="InterPro" id="IPR000834">
    <property type="entry name" value="Peptidase_M14"/>
</dbReference>
<comment type="caution">
    <text evidence="8">The sequence shown here is derived from an EMBL/GenBank/DDBJ whole genome shotgun (WGS) entry which is preliminary data.</text>
</comment>
<keyword evidence="3" id="KW-0645">Protease</keyword>
<evidence type="ECO:0000256" key="3">
    <source>
        <dbReference type="ARBA" id="ARBA00022645"/>
    </source>
</evidence>
<dbReference type="EMBL" id="CAJOBC010164595">
    <property type="protein sequence ID" value="CAF4705877.1"/>
    <property type="molecule type" value="Genomic_DNA"/>
</dbReference>
<keyword evidence="3" id="KW-0378">Hydrolase</keyword>
<protein>
    <recommendedName>
        <fullName evidence="7">Peptidase M14 domain-containing protein</fullName>
    </recommendedName>
</protein>
<evidence type="ECO:0000256" key="6">
    <source>
        <dbReference type="PROSITE-ProRule" id="PRU01379"/>
    </source>
</evidence>
<name>A0A8S3ABH2_9BILA</name>
<evidence type="ECO:0000256" key="2">
    <source>
        <dbReference type="ARBA" id="ARBA00005988"/>
    </source>
</evidence>
<dbReference type="AlphaFoldDB" id="A0A8S3ABH2"/>
<dbReference type="SUPFAM" id="SSF53187">
    <property type="entry name" value="Zn-dependent exopeptidases"/>
    <property type="match status" value="1"/>
</dbReference>
<dbReference type="PRINTS" id="PR00765">
    <property type="entry name" value="CRBOXYPTASEA"/>
</dbReference>
<dbReference type="GO" id="GO:0006518">
    <property type="term" value="P:peptide metabolic process"/>
    <property type="evidence" value="ECO:0007669"/>
    <property type="project" value="TreeGrafter"/>
</dbReference>
<keyword evidence="5" id="KW-0862">Zinc</keyword>
<comment type="similarity">
    <text evidence="2 6">Belongs to the peptidase M14 family.</text>
</comment>